<organism evidence="1 2">
    <name type="scientific">Bacillus stercoris</name>
    <dbReference type="NCBI Taxonomy" id="2054641"/>
    <lineage>
        <taxon>Bacteria</taxon>
        <taxon>Bacillati</taxon>
        <taxon>Bacillota</taxon>
        <taxon>Bacilli</taxon>
        <taxon>Bacillales</taxon>
        <taxon>Bacillaceae</taxon>
        <taxon>Bacillus</taxon>
    </lineage>
</organism>
<evidence type="ECO:0000313" key="1">
    <source>
        <dbReference type="EMBL" id="MDQ1851058.1"/>
    </source>
</evidence>
<name>A0ABU0V2C5_9BACI</name>
<keyword evidence="2" id="KW-1185">Reference proteome</keyword>
<sequence>MTENFFESQYEIFDAISNIGKFKAPVIDIPNITLPKFDFPDFDYGHLEKCTTKLSSYGWTLSGEMPINYYLSEHLLDLKPYNIDQYFVNLFEENNQELFNSIKKAILETIEPKWGELMEMCFSLYDSDSFTVIIPVLITTIEGEISAILGSFSYGKPLIGEMKKSIKEERFLQIVSYSLCKYLEKSLFKTHHFSNQRRLTNINRNWVLHGRDDPRQWTKVDALKLLNVISTLQFIKSCLKEGENI</sequence>
<proteinExistence type="predicted"/>
<dbReference type="EMBL" id="JAVCYS010000002">
    <property type="protein sequence ID" value="MDQ1851058.1"/>
    <property type="molecule type" value="Genomic_DNA"/>
</dbReference>
<evidence type="ECO:0008006" key="3">
    <source>
        <dbReference type="Google" id="ProtNLM"/>
    </source>
</evidence>
<evidence type="ECO:0000313" key="2">
    <source>
        <dbReference type="Proteomes" id="UP001177898"/>
    </source>
</evidence>
<dbReference type="Proteomes" id="UP001177898">
    <property type="component" value="Unassembled WGS sequence"/>
</dbReference>
<dbReference type="RefSeq" id="WP_306644863.1">
    <property type="nucleotide sequence ID" value="NZ_JAVCYS010000002.1"/>
</dbReference>
<reference evidence="1" key="1">
    <citation type="submission" date="2023-08" db="EMBL/GenBank/DDBJ databases">
        <title>Functional annotation and safety assessment of Bacillus stercoris.</title>
        <authorList>
            <person name="Pandit N.T."/>
            <person name="Ahir S.V."/>
            <person name="Chauhan D.A."/>
            <person name="Bose A."/>
            <person name="Dunlap C."/>
            <person name="Doshi J.A."/>
        </authorList>
    </citation>
    <scope>NUCLEOTIDE SEQUENCE</scope>
    <source>
        <strain evidence="1">ZBMF30</strain>
    </source>
</reference>
<gene>
    <name evidence="1" type="ORF">RAQ16_01400</name>
</gene>
<comment type="caution">
    <text evidence="1">The sequence shown here is derived from an EMBL/GenBank/DDBJ whole genome shotgun (WGS) entry which is preliminary data.</text>
</comment>
<protein>
    <recommendedName>
        <fullName evidence="3">DUF4145 domain-containing protein</fullName>
    </recommendedName>
</protein>
<accession>A0ABU0V2C5</accession>